<dbReference type="AlphaFoldDB" id="A0AAN9P730"/>
<accession>A0AAN9P730</accession>
<dbReference type="EMBL" id="JAYWIO010000001">
    <property type="protein sequence ID" value="KAK7287312.1"/>
    <property type="molecule type" value="Genomic_DNA"/>
</dbReference>
<dbReference type="Proteomes" id="UP001372338">
    <property type="component" value="Unassembled WGS sequence"/>
</dbReference>
<organism evidence="1 2">
    <name type="scientific">Crotalaria pallida</name>
    <name type="common">Smooth rattlebox</name>
    <name type="synonym">Crotalaria striata</name>
    <dbReference type="NCBI Taxonomy" id="3830"/>
    <lineage>
        <taxon>Eukaryota</taxon>
        <taxon>Viridiplantae</taxon>
        <taxon>Streptophyta</taxon>
        <taxon>Embryophyta</taxon>
        <taxon>Tracheophyta</taxon>
        <taxon>Spermatophyta</taxon>
        <taxon>Magnoliopsida</taxon>
        <taxon>eudicotyledons</taxon>
        <taxon>Gunneridae</taxon>
        <taxon>Pentapetalae</taxon>
        <taxon>rosids</taxon>
        <taxon>fabids</taxon>
        <taxon>Fabales</taxon>
        <taxon>Fabaceae</taxon>
        <taxon>Papilionoideae</taxon>
        <taxon>50 kb inversion clade</taxon>
        <taxon>genistoids sensu lato</taxon>
        <taxon>core genistoids</taxon>
        <taxon>Crotalarieae</taxon>
        <taxon>Crotalaria</taxon>
    </lineage>
</organism>
<protein>
    <submittedName>
        <fullName evidence="1">Uncharacterized protein</fullName>
    </submittedName>
</protein>
<evidence type="ECO:0000313" key="2">
    <source>
        <dbReference type="Proteomes" id="UP001372338"/>
    </source>
</evidence>
<keyword evidence="2" id="KW-1185">Reference proteome</keyword>
<gene>
    <name evidence="1" type="ORF">RIF29_00545</name>
</gene>
<evidence type="ECO:0000313" key="1">
    <source>
        <dbReference type="EMBL" id="KAK7287312.1"/>
    </source>
</evidence>
<comment type="caution">
    <text evidence="1">The sequence shown here is derived from an EMBL/GenBank/DDBJ whole genome shotgun (WGS) entry which is preliminary data.</text>
</comment>
<reference evidence="1 2" key="1">
    <citation type="submission" date="2024-01" db="EMBL/GenBank/DDBJ databases">
        <title>The genomes of 5 underutilized Papilionoideae crops provide insights into root nodulation and disease resistanc.</title>
        <authorList>
            <person name="Yuan L."/>
        </authorList>
    </citation>
    <scope>NUCLEOTIDE SEQUENCE [LARGE SCALE GENOMIC DNA]</scope>
    <source>
        <strain evidence="1">ZHUSHIDOU_FW_LH</strain>
        <tissue evidence="1">Leaf</tissue>
    </source>
</reference>
<sequence length="116" mass="12572">MIYAGSSGPNNGGVGSRVLQPRLVGCQTSQSSSTVTAMTTSEDEKTAEVSLMSLSPTDVQEADQIRLYKNSLQELVQREGFRLPSYTSNTYGSLAAQDIEEFQECTLEKERGLSLA</sequence>
<proteinExistence type="predicted"/>
<name>A0AAN9P730_CROPI</name>